<keyword evidence="2" id="KW-1185">Reference proteome</keyword>
<dbReference type="Proteomes" id="UP000790377">
    <property type="component" value="Unassembled WGS sequence"/>
</dbReference>
<comment type="caution">
    <text evidence="1">The sequence shown here is derived from an EMBL/GenBank/DDBJ whole genome shotgun (WGS) entry which is preliminary data.</text>
</comment>
<organism evidence="1 2">
    <name type="scientific">Hygrophoropsis aurantiaca</name>
    <dbReference type="NCBI Taxonomy" id="72124"/>
    <lineage>
        <taxon>Eukaryota</taxon>
        <taxon>Fungi</taxon>
        <taxon>Dikarya</taxon>
        <taxon>Basidiomycota</taxon>
        <taxon>Agaricomycotina</taxon>
        <taxon>Agaricomycetes</taxon>
        <taxon>Agaricomycetidae</taxon>
        <taxon>Boletales</taxon>
        <taxon>Coniophorineae</taxon>
        <taxon>Hygrophoropsidaceae</taxon>
        <taxon>Hygrophoropsis</taxon>
    </lineage>
</organism>
<reference evidence="1" key="1">
    <citation type="journal article" date="2021" name="New Phytol.">
        <title>Evolutionary innovations through gain and loss of genes in the ectomycorrhizal Boletales.</title>
        <authorList>
            <person name="Wu G."/>
            <person name="Miyauchi S."/>
            <person name="Morin E."/>
            <person name="Kuo A."/>
            <person name="Drula E."/>
            <person name="Varga T."/>
            <person name="Kohler A."/>
            <person name="Feng B."/>
            <person name="Cao Y."/>
            <person name="Lipzen A."/>
            <person name="Daum C."/>
            <person name="Hundley H."/>
            <person name="Pangilinan J."/>
            <person name="Johnson J."/>
            <person name="Barry K."/>
            <person name="LaButti K."/>
            <person name="Ng V."/>
            <person name="Ahrendt S."/>
            <person name="Min B."/>
            <person name="Choi I.G."/>
            <person name="Park H."/>
            <person name="Plett J.M."/>
            <person name="Magnuson J."/>
            <person name="Spatafora J.W."/>
            <person name="Nagy L.G."/>
            <person name="Henrissat B."/>
            <person name="Grigoriev I.V."/>
            <person name="Yang Z.L."/>
            <person name="Xu J."/>
            <person name="Martin F.M."/>
        </authorList>
    </citation>
    <scope>NUCLEOTIDE SEQUENCE</scope>
    <source>
        <strain evidence="1">ATCC 28755</strain>
    </source>
</reference>
<accession>A0ACB8A693</accession>
<gene>
    <name evidence="1" type="ORF">BJ138DRAFT_377761</name>
</gene>
<evidence type="ECO:0000313" key="1">
    <source>
        <dbReference type="EMBL" id="KAH7908252.1"/>
    </source>
</evidence>
<proteinExistence type="predicted"/>
<dbReference type="EMBL" id="MU267834">
    <property type="protein sequence ID" value="KAH7908252.1"/>
    <property type="molecule type" value="Genomic_DNA"/>
</dbReference>
<name>A0ACB8A693_9AGAM</name>
<protein>
    <submittedName>
        <fullName evidence="1">Uncharacterized protein</fullName>
    </submittedName>
</protein>
<sequence length="299" mass="31879">MATYTSFAIAGAGPSIGIPIVKALLSRNARVLVLSRPSSSSVKLLPEHDNLKVAPVDYADTAAVSALLQEHNIRVLISAMSYQDGALDAQRPLADAAKAAGVELFVPSEYGLPSAGAVHGVSATKEGVAAYLKDLGISSLRLFNGLFQEYIPWVTAVDETGEFNVVGRGETPVSFTAIADVAGYLAHVLTKHPPAKLANVQLRIEGQRASLSEIYELYRPRSKIPVKYVDSIAGTVPVRDFLQGEFEKGAGSTGWDNELERDDAAAAGSANGLWDDHKWITIAETLQGGDYMMKLLLGI</sequence>
<evidence type="ECO:0000313" key="2">
    <source>
        <dbReference type="Proteomes" id="UP000790377"/>
    </source>
</evidence>